<dbReference type="RefSeq" id="WP_153361119.1">
    <property type="nucleotide sequence ID" value="NZ_JABGDC010000116.1"/>
</dbReference>
<dbReference type="Pfam" id="PF13538">
    <property type="entry name" value="UvrD_C_2"/>
    <property type="match status" value="1"/>
</dbReference>
<reference evidence="6 7" key="1">
    <citation type="submission" date="2019-07" db="EMBL/GenBank/DDBJ databases">
        <title>R&amp;d 2014.</title>
        <authorList>
            <person name="Klenk H.-P."/>
        </authorList>
    </citation>
    <scope>NUCLEOTIDE SEQUENCE [LARGE SCALE GENOMIC DNA]</scope>
    <source>
        <strain evidence="6 7">DSM 45764</strain>
    </source>
</reference>
<evidence type="ECO:0000259" key="5">
    <source>
        <dbReference type="Pfam" id="PF14490"/>
    </source>
</evidence>
<organism evidence="6 7">
    <name type="scientific">Modestobacter roseus</name>
    <dbReference type="NCBI Taxonomy" id="1181884"/>
    <lineage>
        <taxon>Bacteria</taxon>
        <taxon>Bacillati</taxon>
        <taxon>Actinomycetota</taxon>
        <taxon>Actinomycetes</taxon>
        <taxon>Geodermatophilales</taxon>
        <taxon>Geodermatophilaceae</taxon>
        <taxon>Modestobacter</taxon>
    </lineage>
</organism>
<evidence type="ECO:0000313" key="7">
    <source>
        <dbReference type="Proteomes" id="UP000321490"/>
    </source>
</evidence>
<dbReference type="InterPro" id="IPR027785">
    <property type="entry name" value="UvrD-like_helicase_C"/>
</dbReference>
<sequence>MSTPTSTAGDPVFSAFCAAGLWPGLGKRTAAELPAAGITRPDDVSADRLLKLPRVGRQRAERLFSSFLASAPTYEVVQLLVGAGLEAKLAAGVADTLGPDAARRLRDDPWALLSLSGVSLGDADRLAIAVLKGADRQDARRGRAIVGLTLRTATRDGHTVLPADLVVAALRAEGIGDPAAAIVAAVESGEVLEHEPPEPELPDDLPDDAELPEPDPALRTLSLARFGMAEEAVAENVHRLMATAERIADPASVRSVAKGLDPAQQAAVAQVLGAGFSLLTGGPGTGKSRTVASLVQLLQAKGTEVALAAPTGRAAKRLEELTDHPAVTVHRLLGAQGMTGGFSRNEEWPLDADVVVVDEASMLDVELTAALLEACADGTHLLLVGDPAQLPSIGPGHVLGDLIDSGVVPVTELTTLHRQAAGGAIARLATGVRAGELPQVDSPDREVVIVPAVGSAEAARRVVQLVTDSIPRALGIDPATVQVVTPVHRGPAGTIELNKALKAQLNPGDGTVWGFDVGDRVVATANHLDLEPIGFANGEVGVVTGTGEGSLNVDFSSGPVTVTGNALPDLRHGWAITVHRAQGSEWPGVVVVLPPEAGGMLSRPLVYTALTRAQKHLSIVHASGAALARAVREVDVRPRRTRLARLIAELGS</sequence>
<name>A0A562IPG7_9ACTN</name>
<dbReference type="Gene3D" id="3.40.50.300">
    <property type="entry name" value="P-loop containing nucleotide triphosphate hydrolases"/>
    <property type="match status" value="2"/>
</dbReference>
<dbReference type="GO" id="GO:0009338">
    <property type="term" value="C:exodeoxyribonuclease V complex"/>
    <property type="evidence" value="ECO:0007669"/>
    <property type="project" value="TreeGrafter"/>
</dbReference>
<dbReference type="SUPFAM" id="SSF52540">
    <property type="entry name" value="P-loop containing nucleoside triphosphate hydrolases"/>
    <property type="match status" value="1"/>
</dbReference>
<evidence type="ECO:0000256" key="3">
    <source>
        <dbReference type="SAM" id="MobiDB-lite"/>
    </source>
</evidence>
<dbReference type="InterPro" id="IPR050534">
    <property type="entry name" value="Coronavir_polyprotein_1ab"/>
</dbReference>
<dbReference type="PANTHER" id="PTHR43788:SF6">
    <property type="entry name" value="DNA HELICASE B"/>
    <property type="match status" value="1"/>
</dbReference>
<keyword evidence="1" id="KW-0547">Nucleotide-binding</keyword>
<dbReference type="Gene3D" id="2.30.30.940">
    <property type="match status" value="1"/>
</dbReference>
<dbReference type="CDD" id="cd17933">
    <property type="entry name" value="DEXSc_RecD-like"/>
    <property type="match status" value="1"/>
</dbReference>
<dbReference type="EMBL" id="VLKF01000001">
    <property type="protein sequence ID" value="TWH72871.1"/>
    <property type="molecule type" value="Genomic_DNA"/>
</dbReference>
<evidence type="ECO:0000313" key="6">
    <source>
        <dbReference type="EMBL" id="TWH72871.1"/>
    </source>
</evidence>
<dbReference type="InterPro" id="IPR027417">
    <property type="entry name" value="P-loop_NTPase"/>
</dbReference>
<comment type="caution">
    <text evidence="6">The sequence shown here is derived from an EMBL/GenBank/DDBJ whole genome shotgun (WGS) entry which is preliminary data.</text>
</comment>
<evidence type="ECO:0000256" key="2">
    <source>
        <dbReference type="ARBA" id="ARBA00022840"/>
    </source>
</evidence>
<dbReference type="Proteomes" id="UP000321490">
    <property type="component" value="Unassembled WGS sequence"/>
</dbReference>
<dbReference type="GO" id="GO:0017116">
    <property type="term" value="F:single-stranded DNA helicase activity"/>
    <property type="evidence" value="ECO:0007669"/>
    <property type="project" value="TreeGrafter"/>
</dbReference>
<dbReference type="CDD" id="cd18809">
    <property type="entry name" value="SF1_C_RecD"/>
    <property type="match status" value="1"/>
</dbReference>
<evidence type="ECO:0000256" key="1">
    <source>
        <dbReference type="ARBA" id="ARBA00022741"/>
    </source>
</evidence>
<feature type="compositionally biased region" description="Acidic residues" evidence="3">
    <location>
        <begin position="198"/>
        <end position="212"/>
    </location>
</feature>
<dbReference type="Pfam" id="PF13604">
    <property type="entry name" value="AAA_30"/>
    <property type="match status" value="1"/>
</dbReference>
<feature type="domain" description="UvrD-like helicase C-terminal" evidence="4">
    <location>
        <begin position="572"/>
        <end position="620"/>
    </location>
</feature>
<protein>
    <submittedName>
        <fullName evidence="6">Exodeoxyribonuclease V alpha subunit</fullName>
    </submittedName>
</protein>
<evidence type="ECO:0000259" key="4">
    <source>
        <dbReference type="Pfam" id="PF13538"/>
    </source>
</evidence>
<dbReference type="InterPro" id="IPR029493">
    <property type="entry name" value="RecD2-like_HHH"/>
</dbReference>
<proteinExistence type="predicted"/>
<feature type="domain" description="ATP-dependent RecD2 DNA helicase-like helix-hairpin-helix" evidence="5">
    <location>
        <begin position="73"/>
        <end position="160"/>
    </location>
</feature>
<dbReference type="Pfam" id="PF14490">
    <property type="entry name" value="HHH_RecD2"/>
    <property type="match status" value="1"/>
</dbReference>
<dbReference type="GO" id="GO:0006310">
    <property type="term" value="P:DNA recombination"/>
    <property type="evidence" value="ECO:0007669"/>
    <property type="project" value="TreeGrafter"/>
</dbReference>
<gene>
    <name evidence="6" type="ORF">JD78_01393</name>
</gene>
<dbReference type="PANTHER" id="PTHR43788">
    <property type="entry name" value="DNA2/NAM7 HELICASE FAMILY MEMBER"/>
    <property type="match status" value="1"/>
</dbReference>
<dbReference type="OrthoDB" id="9763659at2"/>
<accession>A0A562IPG7</accession>
<dbReference type="GO" id="GO:0005524">
    <property type="term" value="F:ATP binding"/>
    <property type="evidence" value="ECO:0007669"/>
    <property type="project" value="UniProtKB-KW"/>
</dbReference>
<dbReference type="AlphaFoldDB" id="A0A562IPG7"/>
<keyword evidence="2" id="KW-0067">ATP-binding</keyword>
<keyword evidence="7" id="KW-1185">Reference proteome</keyword>
<feature type="region of interest" description="Disordered" evidence="3">
    <location>
        <begin position="190"/>
        <end position="212"/>
    </location>
</feature>